<protein>
    <submittedName>
        <fullName evidence="1">Uncharacterized protein</fullName>
    </submittedName>
</protein>
<dbReference type="RefSeq" id="WP_285745951.1">
    <property type="nucleotide sequence ID" value="NZ_CP127162.1"/>
</dbReference>
<organism evidence="1 2">
    <name type="scientific">Paenibacillus polygoni</name>
    <dbReference type="NCBI Taxonomy" id="3050112"/>
    <lineage>
        <taxon>Bacteria</taxon>
        <taxon>Bacillati</taxon>
        <taxon>Bacillota</taxon>
        <taxon>Bacilli</taxon>
        <taxon>Bacillales</taxon>
        <taxon>Paenibacillaceae</taxon>
        <taxon>Paenibacillus</taxon>
    </lineage>
</organism>
<dbReference type="Proteomes" id="UP001236415">
    <property type="component" value="Chromosome"/>
</dbReference>
<gene>
    <name evidence="1" type="ORF">QPK24_02720</name>
</gene>
<evidence type="ECO:0000313" key="2">
    <source>
        <dbReference type="Proteomes" id="UP001236415"/>
    </source>
</evidence>
<dbReference type="EMBL" id="CP127162">
    <property type="protein sequence ID" value="WIV19675.1"/>
    <property type="molecule type" value="Genomic_DNA"/>
</dbReference>
<accession>A0ABY8X8Z5</accession>
<keyword evidence="2" id="KW-1185">Reference proteome</keyword>
<name>A0ABY8X8Z5_9BACL</name>
<sequence length="56" mass="6112">MFPRSLRLLALAGPLLLRIYLCPDKTSGAGSLETPPPLTPTSLKPGRFQTYAIIEE</sequence>
<proteinExistence type="predicted"/>
<reference evidence="1 2" key="1">
    <citation type="submission" date="2023-06" db="EMBL/GenBank/DDBJ databases">
        <title>Paenibacillus polygonum sp. nov., an endophytic bacterium, isolated from Polygonum lapathifolium L. in Nanji Wetland National Nature Reserve, South of Poyang Lake, Jiangxi Province, China.</title>
        <authorList>
            <person name="Yu Z."/>
        </authorList>
    </citation>
    <scope>NUCLEOTIDE SEQUENCE [LARGE SCALE GENOMIC DNA]</scope>
    <source>
        <strain evidence="1 2">C31</strain>
    </source>
</reference>
<evidence type="ECO:0000313" key="1">
    <source>
        <dbReference type="EMBL" id="WIV19675.1"/>
    </source>
</evidence>